<gene>
    <name evidence="1" type="ORF">CANARDRAFT_26746</name>
</gene>
<evidence type="ECO:0000313" key="1">
    <source>
        <dbReference type="EMBL" id="ODV87341.1"/>
    </source>
</evidence>
<evidence type="ECO:0000313" key="2">
    <source>
        <dbReference type="Proteomes" id="UP000094801"/>
    </source>
</evidence>
<accession>A0A1E4T6K6</accession>
<keyword evidence="2" id="KW-1185">Reference proteome</keyword>
<dbReference type="Proteomes" id="UP000094801">
    <property type="component" value="Unassembled WGS sequence"/>
</dbReference>
<organism evidence="1 2">
    <name type="scientific">[Candida] arabinofermentans NRRL YB-2248</name>
    <dbReference type="NCBI Taxonomy" id="983967"/>
    <lineage>
        <taxon>Eukaryota</taxon>
        <taxon>Fungi</taxon>
        <taxon>Dikarya</taxon>
        <taxon>Ascomycota</taxon>
        <taxon>Saccharomycotina</taxon>
        <taxon>Pichiomycetes</taxon>
        <taxon>Pichiales</taxon>
        <taxon>Pichiaceae</taxon>
        <taxon>Ogataea</taxon>
        <taxon>Ogataea/Candida clade</taxon>
    </lineage>
</organism>
<sequence>MLPLNIGLVTKRHSQLEKPKNVVDFEGLRIFILRRLISSNRRENVRNYTAYDRFLGNCP</sequence>
<dbReference type="EMBL" id="KV453848">
    <property type="protein sequence ID" value="ODV87341.1"/>
    <property type="molecule type" value="Genomic_DNA"/>
</dbReference>
<dbReference type="AlphaFoldDB" id="A0A1E4T6K6"/>
<protein>
    <submittedName>
        <fullName evidence="1">Uncharacterized protein</fullName>
    </submittedName>
</protein>
<proteinExistence type="predicted"/>
<reference evidence="2" key="1">
    <citation type="submission" date="2016-04" db="EMBL/GenBank/DDBJ databases">
        <title>Comparative genomics of biotechnologically important yeasts.</title>
        <authorList>
            <consortium name="DOE Joint Genome Institute"/>
            <person name="Riley R."/>
            <person name="Haridas S."/>
            <person name="Wolfe K.H."/>
            <person name="Lopes M.R."/>
            <person name="Hittinger C.T."/>
            <person name="Goker M."/>
            <person name="Salamov A."/>
            <person name="Wisecaver J."/>
            <person name="Long T.M."/>
            <person name="Aerts A.L."/>
            <person name="Barry K."/>
            <person name="Choi C."/>
            <person name="Clum A."/>
            <person name="Coughlan A.Y."/>
            <person name="Deshpande S."/>
            <person name="Douglass A.P."/>
            <person name="Hanson S.J."/>
            <person name="Klenk H.-P."/>
            <person name="Labutti K."/>
            <person name="Lapidus A."/>
            <person name="Lindquist E."/>
            <person name="Lipzen A."/>
            <person name="Meier-Kolthoff J.P."/>
            <person name="Ohm R.A."/>
            <person name="Otillar R.P."/>
            <person name="Pangilinan J."/>
            <person name="Peng Y."/>
            <person name="Rokas A."/>
            <person name="Rosa C.A."/>
            <person name="Scheuner C."/>
            <person name="Sibirny A.A."/>
            <person name="Slot J.C."/>
            <person name="Stielow J.B."/>
            <person name="Sun H."/>
            <person name="Kurtzman C.P."/>
            <person name="Blackwell M."/>
            <person name="Grigoriev I.V."/>
            <person name="Jeffries T.W."/>
        </authorList>
    </citation>
    <scope>NUCLEOTIDE SEQUENCE [LARGE SCALE GENOMIC DNA]</scope>
    <source>
        <strain evidence="2">NRRL YB-2248</strain>
    </source>
</reference>
<name>A0A1E4T6K6_9ASCO</name>